<sequence>MFKSCVTAEKNTSAIEELRTHIVAAAEGSSQESQISNEEEEITIPVKSITEQAEGKTMWIKGIITNVTNSRNFIYSACNVGTKRTTTAVGERFSCTEGSVPHEATSELR</sequence>
<dbReference type="AlphaFoldDB" id="A0AAW1K7E7"/>
<name>A0AAW1K7E7_SAPOF</name>
<dbReference type="Proteomes" id="UP001443914">
    <property type="component" value="Unassembled WGS sequence"/>
</dbReference>
<gene>
    <name evidence="1" type="ORF">RND81_06G065200</name>
</gene>
<comment type="caution">
    <text evidence="1">The sequence shown here is derived from an EMBL/GenBank/DDBJ whole genome shotgun (WGS) entry which is preliminary data.</text>
</comment>
<evidence type="ECO:0000313" key="2">
    <source>
        <dbReference type="Proteomes" id="UP001443914"/>
    </source>
</evidence>
<dbReference type="Gene3D" id="2.40.50.140">
    <property type="entry name" value="Nucleic acid-binding proteins"/>
    <property type="match status" value="1"/>
</dbReference>
<dbReference type="EMBL" id="JBDFQZ010000006">
    <property type="protein sequence ID" value="KAK9714008.1"/>
    <property type="molecule type" value="Genomic_DNA"/>
</dbReference>
<dbReference type="InterPro" id="IPR012340">
    <property type="entry name" value="NA-bd_OB-fold"/>
</dbReference>
<reference evidence="1" key="1">
    <citation type="submission" date="2024-03" db="EMBL/GenBank/DDBJ databases">
        <title>WGS assembly of Saponaria officinalis var. Norfolk2.</title>
        <authorList>
            <person name="Jenkins J."/>
            <person name="Shu S."/>
            <person name="Grimwood J."/>
            <person name="Barry K."/>
            <person name="Goodstein D."/>
            <person name="Schmutz J."/>
            <person name="Leebens-Mack J."/>
            <person name="Osbourn A."/>
        </authorList>
    </citation>
    <scope>NUCLEOTIDE SEQUENCE [LARGE SCALE GENOMIC DNA]</scope>
    <source>
        <strain evidence="1">JIC</strain>
    </source>
</reference>
<proteinExistence type="predicted"/>
<evidence type="ECO:0000313" key="1">
    <source>
        <dbReference type="EMBL" id="KAK9714008.1"/>
    </source>
</evidence>
<protein>
    <submittedName>
        <fullName evidence="1">Uncharacterized protein</fullName>
    </submittedName>
</protein>
<accession>A0AAW1K7E7</accession>
<organism evidence="1 2">
    <name type="scientific">Saponaria officinalis</name>
    <name type="common">Common soapwort</name>
    <name type="synonym">Lychnis saponaria</name>
    <dbReference type="NCBI Taxonomy" id="3572"/>
    <lineage>
        <taxon>Eukaryota</taxon>
        <taxon>Viridiplantae</taxon>
        <taxon>Streptophyta</taxon>
        <taxon>Embryophyta</taxon>
        <taxon>Tracheophyta</taxon>
        <taxon>Spermatophyta</taxon>
        <taxon>Magnoliopsida</taxon>
        <taxon>eudicotyledons</taxon>
        <taxon>Gunneridae</taxon>
        <taxon>Pentapetalae</taxon>
        <taxon>Caryophyllales</taxon>
        <taxon>Caryophyllaceae</taxon>
        <taxon>Caryophylleae</taxon>
        <taxon>Saponaria</taxon>
    </lineage>
</organism>
<keyword evidence="2" id="KW-1185">Reference proteome</keyword>